<evidence type="ECO:0000256" key="4">
    <source>
        <dbReference type="ARBA" id="ARBA00023027"/>
    </source>
</evidence>
<evidence type="ECO:0000259" key="6">
    <source>
        <dbReference type="Pfam" id="PF25137"/>
    </source>
</evidence>
<keyword evidence="4" id="KW-0520">NAD</keyword>
<dbReference type="PROSITE" id="PS00060">
    <property type="entry name" value="ADH_IRON_2"/>
    <property type="match status" value="1"/>
</dbReference>
<dbReference type="CDD" id="cd08192">
    <property type="entry name" value="MAR-like"/>
    <property type="match status" value="1"/>
</dbReference>
<evidence type="ECO:0000313" key="8">
    <source>
        <dbReference type="Proteomes" id="UP000188174"/>
    </source>
</evidence>
<evidence type="ECO:0000256" key="1">
    <source>
        <dbReference type="ARBA" id="ARBA00001962"/>
    </source>
</evidence>
<name>A0ABM6I0I3_9HYPH</name>
<dbReference type="Pfam" id="PF00465">
    <property type="entry name" value="Fe-ADH"/>
    <property type="match status" value="1"/>
</dbReference>
<dbReference type="SUPFAM" id="SSF56796">
    <property type="entry name" value="Dehydroquinate synthase-like"/>
    <property type="match status" value="1"/>
</dbReference>
<accession>A0ABM6I0I3</accession>
<dbReference type="Gene3D" id="1.20.1090.10">
    <property type="entry name" value="Dehydroquinate synthase-like - alpha domain"/>
    <property type="match status" value="1"/>
</dbReference>
<evidence type="ECO:0000259" key="5">
    <source>
        <dbReference type="Pfam" id="PF00465"/>
    </source>
</evidence>
<sequence>MPMPRIELTPMKAVVHGGPAATALAEEAERLDARRVFIIASGTLCRETDEVDKLTAALGNRSAGIFDRMRAHVPRSDVIAATEVAREVGADLIVTIGGGSPTDGAKAVALCLANDIRDAKSIDQLCGDVEIAAPTVPQISIPTTLSAGEFSAITGVTNEASGTKDILRHTSLMPHVVILDAKVARHTPEWLLLSTGVRAIDHCVEGICSQDANPFGDAQALHGLRLLAGGLRRVKANAADQQARQDCLLGAWLSMGPLTSGVPMGASHGIGYVLGAKYGVPHGHTSCLILPAVMKWNISVNEGRQALVAEALGDVAAPAADLLHSLIEGLGQPRGLFANGISRDAFPEIAEAALHTLWVPKNPRPINGAEDVLQILELAA</sequence>
<dbReference type="InterPro" id="IPR001670">
    <property type="entry name" value="ADH_Fe/GldA"/>
</dbReference>
<evidence type="ECO:0000256" key="3">
    <source>
        <dbReference type="ARBA" id="ARBA00023002"/>
    </source>
</evidence>
<comment type="cofactor">
    <cofactor evidence="1">
        <name>Fe cation</name>
        <dbReference type="ChEBI" id="CHEBI:24875"/>
    </cofactor>
</comment>
<dbReference type="InterPro" id="IPR056798">
    <property type="entry name" value="ADH_Fe_C"/>
</dbReference>
<organism evidence="7 8">
    <name type="scientific">Roseibium algicola</name>
    <dbReference type="NCBI Taxonomy" id="2857014"/>
    <lineage>
        <taxon>Bacteria</taxon>
        <taxon>Pseudomonadati</taxon>
        <taxon>Pseudomonadota</taxon>
        <taxon>Alphaproteobacteria</taxon>
        <taxon>Hyphomicrobiales</taxon>
        <taxon>Stappiaceae</taxon>
        <taxon>Roseibium</taxon>
    </lineage>
</organism>
<proteinExistence type="inferred from homology"/>
<gene>
    <name evidence="7" type="ORF">B0E33_09850</name>
</gene>
<dbReference type="PANTHER" id="PTHR11496">
    <property type="entry name" value="ALCOHOL DEHYDROGENASE"/>
    <property type="match status" value="1"/>
</dbReference>
<evidence type="ECO:0000313" key="7">
    <source>
        <dbReference type="EMBL" id="AQQ03855.1"/>
    </source>
</evidence>
<comment type="similarity">
    <text evidence="2">Belongs to the iron-containing alcohol dehydrogenase family.</text>
</comment>
<reference evidence="7 8" key="1">
    <citation type="submission" date="2017-02" db="EMBL/GenBank/DDBJ databases">
        <authorList>
            <person name="Jeong S."/>
        </authorList>
    </citation>
    <scope>NUCLEOTIDE SEQUENCE [LARGE SCALE GENOMIC DNA]</scope>
    <source>
        <strain evidence="7 8">RMAR6-6</strain>
    </source>
</reference>
<dbReference type="InterPro" id="IPR039697">
    <property type="entry name" value="Alcohol_dehydrogenase_Fe"/>
</dbReference>
<feature type="domain" description="Alcohol dehydrogenase iron-type/glycerol dehydrogenase GldA" evidence="5">
    <location>
        <begin position="14"/>
        <end position="180"/>
    </location>
</feature>
<dbReference type="EMBL" id="CP019630">
    <property type="protein sequence ID" value="AQQ03855.1"/>
    <property type="molecule type" value="Genomic_DNA"/>
</dbReference>
<protein>
    <submittedName>
        <fullName evidence="7">Alcohol dehydrogenase</fullName>
    </submittedName>
</protein>
<dbReference type="PANTHER" id="PTHR11496:SF102">
    <property type="entry name" value="ALCOHOL DEHYDROGENASE 4"/>
    <property type="match status" value="1"/>
</dbReference>
<dbReference type="InterPro" id="IPR018211">
    <property type="entry name" value="ADH_Fe_CS"/>
</dbReference>
<evidence type="ECO:0000256" key="2">
    <source>
        <dbReference type="ARBA" id="ARBA00007358"/>
    </source>
</evidence>
<dbReference type="Pfam" id="PF25137">
    <property type="entry name" value="ADH_Fe_C"/>
    <property type="match status" value="1"/>
</dbReference>
<dbReference type="Gene3D" id="3.40.50.1970">
    <property type="match status" value="1"/>
</dbReference>
<keyword evidence="8" id="KW-1185">Reference proteome</keyword>
<dbReference type="Proteomes" id="UP000188174">
    <property type="component" value="Chromosome"/>
</dbReference>
<keyword evidence="3" id="KW-0560">Oxidoreductase</keyword>
<feature type="domain" description="Fe-containing alcohol dehydrogenase-like C-terminal" evidence="6">
    <location>
        <begin position="194"/>
        <end position="378"/>
    </location>
</feature>